<evidence type="ECO:0000256" key="3">
    <source>
        <dbReference type="ARBA" id="ARBA00022475"/>
    </source>
</evidence>
<dbReference type="EMBL" id="JABEZU010000003">
    <property type="protein sequence ID" value="NOV98040.1"/>
    <property type="molecule type" value="Genomic_DNA"/>
</dbReference>
<evidence type="ECO:0000256" key="1">
    <source>
        <dbReference type="ARBA" id="ARBA00004651"/>
    </source>
</evidence>
<protein>
    <submittedName>
        <fullName evidence="9">MATE family efflux protein</fullName>
    </submittedName>
</protein>
<dbReference type="Pfam" id="PF01554">
    <property type="entry name" value="MatE"/>
    <property type="match status" value="2"/>
</dbReference>
<comment type="caution">
    <text evidence="9">The sequence shown here is derived from an EMBL/GenBank/DDBJ whole genome shotgun (WGS) entry which is preliminary data.</text>
</comment>
<reference evidence="9 10" key="1">
    <citation type="submission" date="2020-05" db="EMBL/GenBank/DDBJ databases">
        <title>Genomic Encyclopedia of Type Strains, Phase III (KMG-III): the genomes of soil and plant-associated and newly described type strains.</title>
        <authorList>
            <person name="Whitman W."/>
        </authorList>
    </citation>
    <scope>NUCLEOTIDE SEQUENCE [LARGE SCALE GENOMIC DNA]</scope>
    <source>
        <strain evidence="9 10">KCTC 19046</strain>
    </source>
</reference>
<feature type="compositionally biased region" description="Basic residues" evidence="7">
    <location>
        <begin position="519"/>
        <end position="540"/>
    </location>
</feature>
<feature type="transmembrane region" description="Helical" evidence="8">
    <location>
        <begin position="280"/>
        <end position="298"/>
    </location>
</feature>
<sequence>MTKNLTSGPPTRLIVLFALPLLVGNIFQQLYQFTDAVVVGRLISVDALASVGATGAVIFLLIGLSWGSSTGLAIPVARAYGAGDRQALGRTVAAGTAISAGLAVFITVVGVVTARPLLELLETPPELVDDAVAYLEVTFWGASAMVAFNYLSAIIRALGDSRTPLVFLVLSCLINAVLVVALVGGLGMGVAGAALATVVAQVLSVAACLELVRRRMPELAPRGEDWRLRWSDLDEPVRVGLSMGLQMSVIAVGAVVLQYAVNSLGASAVAAFTAAARVDMLAVTPLNSLGLALATYVAQNRGAGSWRRVRAGVLRTTWLALGCAVALGGVVITAGVPLVRLFVGDDDAVVAMARQYLVVSGVLYGFLALLFVYRNAVQGLGRAGSPTVSGFAELVLRAVAGIVLVRELGFLGVCLAAPLAWVGGLVPVAVAWFRERARMAGPVAPVARAVPVGVQVDDAAETPLPPVRRRRTSRAGRTSRPAKTPRGHVRPGRSPVRDGLHGGAVPVRRGTAPAPAGHRVARPGAPRRRSLRVGSRRTRR</sequence>
<feature type="transmembrane region" description="Helical" evidence="8">
    <location>
        <begin position="190"/>
        <end position="212"/>
    </location>
</feature>
<comment type="subcellular location">
    <subcellularLocation>
        <location evidence="1">Cell membrane</location>
        <topology evidence="1">Multi-pass membrane protein</topology>
    </subcellularLocation>
</comment>
<gene>
    <name evidence="9" type="ORF">HDG69_002625</name>
</gene>
<dbReference type="Proteomes" id="UP000757540">
    <property type="component" value="Unassembled WGS sequence"/>
</dbReference>
<dbReference type="PANTHER" id="PTHR43549">
    <property type="entry name" value="MULTIDRUG RESISTANCE PROTEIN YPNP-RELATED"/>
    <property type="match status" value="1"/>
</dbReference>
<evidence type="ECO:0000256" key="4">
    <source>
        <dbReference type="ARBA" id="ARBA00022692"/>
    </source>
</evidence>
<evidence type="ECO:0000313" key="9">
    <source>
        <dbReference type="EMBL" id="NOV98040.1"/>
    </source>
</evidence>
<keyword evidence="5 8" id="KW-1133">Transmembrane helix</keyword>
<keyword evidence="3" id="KW-1003">Cell membrane</keyword>
<evidence type="ECO:0000313" key="10">
    <source>
        <dbReference type="Proteomes" id="UP000757540"/>
    </source>
</evidence>
<keyword evidence="4 8" id="KW-0812">Transmembrane</keyword>
<feature type="transmembrane region" description="Helical" evidence="8">
    <location>
        <begin position="132"/>
        <end position="153"/>
    </location>
</feature>
<evidence type="ECO:0000256" key="2">
    <source>
        <dbReference type="ARBA" id="ARBA00022448"/>
    </source>
</evidence>
<dbReference type="RefSeq" id="WP_171784266.1">
    <property type="nucleotide sequence ID" value="NZ_BAAAML010000005.1"/>
</dbReference>
<organism evidence="9 10">
    <name type="scientific">Isoptericola halotolerans</name>
    <dbReference type="NCBI Taxonomy" id="300560"/>
    <lineage>
        <taxon>Bacteria</taxon>
        <taxon>Bacillati</taxon>
        <taxon>Actinomycetota</taxon>
        <taxon>Actinomycetes</taxon>
        <taxon>Micrococcales</taxon>
        <taxon>Promicromonosporaceae</taxon>
        <taxon>Isoptericola</taxon>
    </lineage>
</organism>
<proteinExistence type="predicted"/>
<evidence type="ECO:0000256" key="7">
    <source>
        <dbReference type="SAM" id="MobiDB-lite"/>
    </source>
</evidence>
<feature type="region of interest" description="Disordered" evidence="7">
    <location>
        <begin position="461"/>
        <end position="540"/>
    </location>
</feature>
<evidence type="ECO:0000256" key="8">
    <source>
        <dbReference type="SAM" id="Phobius"/>
    </source>
</evidence>
<dbReference type="InterPro" id="IPR002528">
    <property type="entry name" value="MATE_fam"/>
</dbReference>
<keyword evidence="6 8" id="KW-0472">Membrane</keyword>
<name>A0ABX2A5Q0_9MICO</name>
<dbReference type="InterPro" id="IPR052031">
    <property type="entry name" value="Membrane_Transporter-Flippase"/>
</dbReference>
<evidence type="ECO:0000256" key="6">
    <source>
        <dbReference type="ARBA" id="ARBA00023136"/>
    </source>
</evidence>
<feature type="transmembrane region" description="Helical" evidence="8">
    <location>
        <begin position="43"/>
        <end position="66"/>
    </location>
</feature>
<evidence type="ECO:0000256" key="5">
    <source>
        <dbReference type="ARBA" id="ARBA00022989"/>
    </source>
</evidence>
<dbReference type="NCBIfam" id="TIGR00797">
    <property type="entry name" value="matE"/>
    <property type="match status" value="1"/>
</dbReference>
<feature type="transmembrane region" description="Helical" evidence="8">
    <location>
        <begin position="87"/>
        <end position="112"/>
    </location>
</feature>
<dbReference type="PANTHER" id="PTHR43549:SF3">
    <property type="entry name" value="MULTIDRUG RESISTANCE PROTEIN YPNP-RELATED"/>
    <property type="match status" value="1"/>
</dbReference>
<feature type="transmembrane region" description="Helical" evidence="8">
    <location>
        <begin position="355"/>
        <end position="373"/>
    </location>
</feature>
<feature type="transmembrane region" description="Helical" evidence="8">
    <location>
        <begin position="318"/>
        <end position="343"/>
    </location>
</feature>
<feature type="transmembrane region" description="Helical" evidence="8">
    <location>
        <begin position="239"/>
        <end position="260"/>
    </location>
</feature>
<accession>A0ABX2A5Q0</accession>
<dbReference type="CDD" id="cd13138">
    <property type="entry name" value="MATE_yoeA_like"/>
    <property type="match status" value="1"/>
</dbReference>
<keyword evidence="2" id="KW-0813">Transport</keyword>
<feature type="transmembrane region" description="Helical" evidence="8">
    <location>
        <begin position="12"/>
        <end position="31"/>
    </location>
</feature>
<feature type="transmembrane region" description="Helical" evidence="8">
    <location>
        <begin position="165"/>
        <end position="184"/>
    </location>
</feature>
<keyword evidence="10" id="KW-1185">Reference proteome</keyword>
<feature type="transmembrane region" description="Helical" evidence="8">
    <location>
        <begin position="410"/>
        <end position="433"/>
    </location>
</feature>